<dbReference type="FunFam" id="3.40.50.720:FF:000084">
    <property type="entry name" value="Short-chain dehydrogenase reductase"/>
    <property type="match status" value="1"/>
</dbReference>
<dbReference type="InterPro" id="IPR036291">
    <property type="entry name" value="NAD(P)-bd_dom_sf"/>
</dbReference>
<protein>
    <recommendedName>
        <fullName evidence="4">Short-chain dehydrogenase/reductase SDR</fullName>
    </recommendedName>
</protein>
<dbReference type="EMBL" id="LAZR01033096">
    <property type="protein sequence ID" value="KKL49063.1"/>
    <property type="molecule type" value="Genomic_DNA"/>
</dbReference>
<evidence type="ECO:0000256" key="1">
    <source>
        <dbReference type="ARBA" id="ARBA00006484"/>
    </source>
</evidence>
<dbReference type="SUPFAM" id="SSF51735">
    <property type="entry name" value="NAD(P)-binding Rossmann-fold domains"/>
    <property type="match status" value="1"/>
</dbReference>
<dbReference type="Gene3D" id="3.40.50.720">
    <property type="entry name" value="NAD(P)-binding Rossmann-like Domain"/>
    <property type="match status" value="1"/>
</dbReference>
<gene>
    <name evidence="3" type="ORF">LCGC14_2319260</name>
</gene>
<organism evidence="3">
    <name type="scientific">marine sediment metagenome</name>
    <dbReference type="NCBI Taxonomy" id="412755"/>
    <lineage>
        <taxon>unclassified sequences</taxon>
        <taxon>metagenomes</taxon>
        <taxon>ecological metagenomes</taxon>
    </lineage>
</organism>
<evidence type="ECO:0000313" key="3">
    <source>
        <dbReference type="EMBL" id="KKL49063.1"/>
    </source>
</evidence>
<dbReference type="Pfam" id="PF13561">
    <property type="entry name" value="adh_short_C2"/>
    <property type="match status" value="1"/>
</dbReference>
<dbReference type="CDD" id="cd05233">
    <property type="entry name" value="SDR_c"/>
    <property type="match status" value="1"/>
</dbReference>
<dbReference type="GO" id="GO:0016491">
    <property type="term" value="F:oxidoreductase activity"/>
    <property type="evidence" value="ECO:0007669"/>
    <property type="project" value="UniProtKB-KW"/>
</dbReference>
<dbReference type="NCBIfam" id="NF005559">
    <property type="entry name" value="PRK07231.1"/>
    <property type="match status" value="1"/>
</dbReference>
<evidence type="ECO:0000256" key="2">
    <source>
        <dbReference type="ARBA" id="ARBA00023002"/>
    </source>
</evidence>
<comment type="similarity">
    <text evidence="1">Belongs to the short-chain dehydrogenases/reductases (SDR) family.</text>
</comment>
<keyword evidence="2" id="KW-0560">Oxidoreductase</keyword>
<accession>A0A0F9CID7</accession>
<name>A0A0F9CID7_9ZZZZ</name>
<dbReference type="PANTHER" id="PTHR24321:SF8">
    <property type="entry name" value="ESTRADIOL 17-BETA-DEHYDROGENASE 8-RELATED"/>
    <property type="match status" value="1"/>
</dbReference>
<dbReference type="PRINTS" id="PR00080">
    <property type="entry name" value="SDRFAMILY"/>
</dbReference>
<dbReference type="AlphaFoldDB" id="A0A0F9CID7"/>
<reference evidence="3" key="1">
    <citation type="journal article" date="2015" name="Nature">
        <title>Complex archaea that bridge the gap between prokaryotes and eukaryotes.</title>
        <authorList>
            <person name="Spang A."/>
            <person name="Saw J.H."/>
            <person name="Jorgensen S.L."/>
            <person name="Zaremba-Niedzwiedzka K."/>
            <person name="Martijn J."/>
            <person name="Lind A.E."/>
            <person name="van Eijk R."/>
            <person name="Schleper C."/>
            <person name="Guy L."/>
            <person name="Ettema T.J."/>
        </authorList>
    </citation>
    <scope>NUCLEOTIDE SEQUENCE</scope>
</reference>
<dbReference type="InterPro" id="IPR020904">
    <property type="entry name" value="Sc_DH/Rdtase_CS"/>
</dbReference>
<comment type="caution">
    <text evidence="3">The sequence shown here is derived from an EMBL/GenBank/DDBJ whole genome shotgun (WGS) entry which is preliminary data.</text>
</comment>
<evidence type="ECO:0008006" key="4">
    <source>
        <dbReference type="Google" id="ProtNLM"/>
    </source>
</evidence>
<sequence length="251" mass="26732">MRLKDKVVIITGAASGIGRASAIRFAAEGAKVVAADRNKEPGLLCVEEIKSHGGDAQFIQVDVSSSHEVQKMIKTSIEKYQRLDVLFNDAGIFLHNVDGPVTAISEKVFEDHYNVNLKGTFLCCKYGIPHIIESGGGTVINMATVDAIIGIGYDGYAASKGGIVAMTRSMALSYGPQNVRVNCIAPGTVKTPINEGELNDIEKTKKYLQMTPLGRFAEPEEIASAALFLASDESSYVTGTTLVVDGGMSVI</sequence>
<dbReference type="InterPro" id="IPR002347">
    <property type="entry name" value="SDR_fam"/>
</dbReference>
<dbReference type="PRINTS" id="PR00081">
    <property type="entry name" value="GDHRDH"/>
</dbReference>
<proteinExistence type="inferred from homology"/>
<dbReference type="PROSITE" id="PS00061">
    <property type="entry name" value="ADH_SHORT"/>
    <property type="match status" value="1"/>
</dbReference>
<dbReference type="PANTHER" id="PTHR24321">
    <property type="entry name" value="DEHYDROGENASES, SHORT CHAIN"/>
    <property type="match status" value="1"/>
</dbReference>